<organism evidence="1 2">
    <name type="scientific">Sarcoptes scabiei</name>
    <name type="common">Itch mite</name>
    <name type="synonym">Acarus scabiei</name>
    <dbReference type="NCBI Taxonomy" id="52283"/>
    <lineage>
        <taxon>Eukaryota</taxon>
        <taxon>Metazoa</taxon>
        <taxon>Ecdysozoa</taxon>
        <taxon>Arthropoda</taxon>
        <taxon>Chelicerata</taxon>
        <taxon>Arachnida</taxon>
        <taxon>Acari</taxon>
        <taxon>Acariformes</taxon>
        <taxon>Sarcoptiformes</taxon>
        <taxon>Astigmata</taxon>
        <taxon>Psoroptidia</taxon>
        <taxon>Sarcoptoidea</taxon>
        <taxon>Sarcoptidae</taxon>
        <taxon>Sarcoptinae</taxon>
        <taxon>Sarcoptes</taxon>
    </lineage>
</organism>
<dbReference type="Proteomes" id="UP000616769">
    <property type="component" value="Unassembled WGS sequence"/>
</dbReference>
<proteinExistence type="predicted"/>
<dbReference type="AlphaFoldDB" id="A0A131ZVC0"/>
<gene>
    <name evidence="1" type="ORF">QR98_0004150</name>
</gene>
<comment type="caution">
    <text evidence="1">The sequence shown here is derived from an EMBL/GenBank/DDBJ whole genome shotgun (WGS) entry which is preliminary data.</text>
</comment>
<reference evidence="1 2" key="1">
    <citation type="journal article" date="2015" name="Parasit. Vectors">
        <title>Draft genome of the scabies mite.</title>
        <authorList>
            <person name="Rider S.D.Jr."/>
            <person name="Morgan M.S."/>
            <person name="Arlian L.G."/>
        </authorList>
    </citation>
    <scope>NUCLEOTIDE SEQUENCE [LARGE SCALE GENOMIC DNA]</scope>
    <source>
        <strain evidence="1">Arlian Lab</strain>
    </source>
</reference>
<dbReference type="VEuPathDB" id="VectorBase:SSCA000214"/>
<evidence type="ECO:0000313" key="2">
    <source>
        <dbReference type="Proteomes" id="UP000616769"/>
    </source>
</evidence>
<accession>A0A131ZVC0</accession>
<protein>
    <submittedName>
        <fullName evidence="1">Uncharacterized protein</fullName>
    </submittedName>
</protein>
<evidence type="ECO:0000313" key="1">
    <source>
        <dbReference type="EMBL" id="KPL99481.1"/>
    </source>
</evidence>
<name>A0A131ZVC0_SARSC</name>
<dbReference type="EMBL" id="JXLN01000688">
    <property type="protein sequence ID" value="KPL99481.1"/>
    <property type="molecule type" value="Genomic_DNA"/>
</dbReference>
<sequence length="116" mass="13676">MNSLIEFDNFSKQIFAMIKILKSNASITRIKMFRSFQYAKIIRMTFYDDHCSTLHQFETGTFSIDFQFTWYSIQTTISFTDNIQTSLEHLNTDPETLVAWFHHIEAKKMRLMGGEG</sequence>